<evidence type="ECO:0000256" key="1">
    <source>
        <dbReference type="ARBA" id="ARBA00004496"/>
    </source>
</evidence>
<dbReference type="GO" id="GO:0050113">
    <property type="term" value="F:inositol oxygenase activity"/>
    <property type="evidence" value="ECO:0007669"/>
    <property type="project" value="UniProtKB-UniRule"/>
</dbReference>
<evidence type="ECO:0000256" key="10">
    <source>
        <dbReference type="RuleBase" id="RU367039"/>
    </source>
</evidence>
<dbReference type="SUPFAM" id="SSF109604">
    <property type="entry name" value="HD-domain/PDEase-like"/>
    <property type="match status" value="1"/>
</dbReference>
<evidence type="ECO:0000256" key="7">
    <source>
        <dbReference type="ARBA" id="ARBA00022723"/>
    </source>
</evidence>
<dbReference type="Pfam" id="PF05153">
    <property type="entry name" value="MIOX"/>
    <property type="match status" value="1"/>
</dbReference>
<dbReference type="GO" id="GO:0005506">
    <property type="term" value="F:iron ion binding"/>
    <property type="evidence" value="ECO:0007669"/>
    <property type="project" value="InterPro"/>
</dbReference>
<evidence type="ECO:0000313" key="11">
    <source>
        <dbReference type="EMBL" id="KAK4375398.1"/>
    </source>
</evidence>
<dbReference type="GO" id="GO:0019310">
    <property type="term" value="P:inositol catabolic process"/>
    <property type="evidence" value="ECO:0007669"/>
    <property type="project" value="UniProtKB-UniRule"/>
</dbReference>
<comment type="caution">
    <text evidence="11">The sequence shown here is derived from an EMBL/GenBank/DDBJ whole genome shotgun (WGS) entry which is preliminary data.</text>
</comment>
<protein>
    <recommendedName>
        <fullName evidence="4 10">Inositol oxygenase</fullName>
        <ecNumber evidence="4 10">1.13.99.1</ecNumber>
    </recommendedName>
    <alternativeName>
        <fullName evidence="10">Myo-inositol oxygenase</fullName>
    </alternativeName>
</protein>
<dbReference type="AlphaFoldDB" id="A0AAE1VM47"/>
<dbReference type="Proteomes" id="UP001291623">
    <property type="component" value="Unassembled WGS sequence"/>
</dbReference>
<evidence type="ECO:0000256" key="3">
    <source>
        <dbReference type="ARBA" id="ARBA00005286"/>
    </source>
</evidence>
<evidence type="ECO:0000313" key="12">
    <source>
        <dbReference type="Proteomes" id="UP001291623"/>
    </source>
</evidence>
<evidence type="ECO:0000256" key="5">
    <source>
        <dbReference type="ARBA" id="ARBA00022490"/>
    </source>
</evidence>
<dbReference type="PANTHER" id="PTHR12588:SF11">
    <property type="entry name" value="INOSITOL OXYGENASE"/>
    <property type="match status" value="1"/>
</dbReference>
<comment type="catalytic activity">
    <reaction evidence="10">
        <text>myo-inositol + O2 = D-glucuronate + H2O + H(+)</text>
        <dbReference type="Rhea" id="RHEA:23696"/>
        <dbReference type="ChEBI" id="CHEBI:15377"/>
        <dbReference type="ChEBI" id="CHEBI:15378"/>
        <dbReference type="ChEBI" id="CHEBI:15379"/>
        <dbReference type="ChEBI" id="CHEBI:17268"/>
        <dbReference type="ChEBI" id="CHEBI:58720"/>
        <dbReference type="EC" id="1.13.99.1"/>
    </reaction>
</comment>
<sequence>MTIVIEQPPFEIQAEENIYNENEKELVLDGGFAVPETSAFGHNFRDYNVESSRQEEVETFYRINHLNQTYDYVRKMREEYAKLDKAEMSIWE</sequence>
<reference evidence="11" key="1">
    <citation type="submission" date="2023-12" db="EMBL/GenBank/DDBJ databases">
        <title>Genome assembly of Anisodus tanguticus.</title>
        <authorList>
            <person name="Wang Y.-J."/>
        </authorList>
    </citation>
    <scope>NUCLEOTIDE SEQUENCE</scope>
    <source>
        <strain evidence="11">KB-2021</strain>
        <tissue evidence="11">Leaf</tissue>
    </source>
</reference>
<keyword evidence="7 10" id="KW-0479">Metal-binding</keyword>
<dbReference type="EMBL" id="JAVYJV010000003">
    <property type="protein sequence ID" value="KAK4375398.1"/>
    <property type="molecule type" value="Genomic_DNA"/>
</dbReference>
<accession>A0AAE1VM47</accession>
<comment type="similarity">
    <text evidence="3 10">Belongs to the myo-inositol oxygenase family.</text>
</comment>
<comment type="subcellular location">
    <subcellularLocation>
        <location evidence="1 10">Cytoplasm</location>
    </subcellularLocation>
</comment>
<evidence type="ECO:0000256" key="4">
    <source>
        <dbReference type="ARBA" id="ARBA00011919"/>
    </source>
</evidence>
<keyword evidence="6" id="KW-0060">Ascorbate biosynthesis</keyword>
<keyword evidence="5 10" id="KW-0963">Cytoplasm</keyword>
<name>A0AAE1VM47_9SOLA</name>
<comment type="cofactor">
    <cofactor evidence="10">
        <name>Fe cation</name>
        <dbReference type="ChEBI" id="CHEBI:24875"/>
    </cofactor>
    <text evidence="10">Binds 2 iron ions per subunit.</text>
</comment>
<dbReference type="PANTHER" id="PTHR12588">
    <property type="entry name" value="MYOINOSITOL OXYGENASE"/>
    <property type="match status" value="1"/>
</dbReference>
<dbReference type="GO" id="GO:0005737">
    <property type="term" value="C:cytoplasm"/>
    <property type="evidence" value="ECO:0007669"/>
    <property type="project" value="UniProtKB-SubCell"/>
</dbReference>
<dbReference type="GO" id="GO:0019853">
    <property type="term" value="P:L-ascorbic acid biosynthetic process"/>
    <property type="evidence" value="ECO:0007669"/>
    <property type="project" value="UniProtKB-KW"/>
</dbReference>
<keyword evidence="9 10" id="KW-0408">Iron</keyword>
<evidence type="ECO:0000256" key="6">
    <source>
        <dbReference type="ARBA" id="ARBA00022644"/>
    </source>
</evidence>
<evidence type="ECO:0000256" key="2">
    <source>
        <dbReference type="ARBA" id="ARBA00005167"/>
    </source>
</evidence>
<gene>
    <name evidence="11" type="ORF">RND71_006075</name>
</gene>
<dbReference type="EC" id="1.13.99.1" evidence="4 10"/>
<keyword evidence="12" id="KW-1185">Reference proteome</keyword>
<proteinExistence type="inferred from homology"/>
<keyword evidence="8 10" id="KW-0560">Oxidoreductase</keyword>
<dbReference type="InterPro" id="IPR007828">
    <property type="entry name" value="Inositol_oxygenase"/>
</dbReference>
<evidence type="ECO:0000256" key="9">
    <source>
        <dbReference type="ARBA" id="ARBA00023004"/>
    </source>
</evidence>
<evidence type="ECO:0000256" key="8">
    <source>
        <dbReference type="ARBA" id="ARBA00023002"/>
    </source>
</evidence>
<organism evidence="11 12">
    <name type="scientific">Anisodus tanguticus</name>
    <dbReference type="NCBI Taxonomy" id="243964"/>
    <lineage>
        <taxon>Eukaryota</taxon>
        <taxon>Viridiplantae</taxon>
        <taxon>Streptophyta</taxon>
        <taxon>Embryophyta</taxon>
        <taxon>Tracheophyta</taxon>
        <taxon>Spermatophyta</taxon>
        <taxon>Magnoliopsida</taxon>
        <taxon>eudicotyledons</taxon>
        <taxon>Gunneridae</taxon>
        <taxon>Pentapetalae</taxon>
        <taxon>asterids</taxon>
        <taxon>lamiids</taxon>
        <taxon>Solanales</taxon>
        <taxon>Solanaceae</taxon>
        <taxon>Solanoideae</taxon>
        <taxon>Hyoscyameae</taxon>
        <taxon>Anisodus</taxon>
    </lineage>
</organism>
<comment type="pathway">
    <text evidence="2 10">Polyol metabolism; myo-inositol degradation into D-glucuronate; D-glucuronate from myo-inositol: step 1/1.</text>
</comment>